<feature type="domain" description="Flagellar hook protein FlgE/F/G-like D1" evidence="9">
    <location>
        <begin position="83"/>
        <end position="146"/>
    </location>
</feature>
<dbReference type="PANTHER" id="PTHR30435:SF1">
    <property type="entry name" value="FLAGELLAR HOOK PROTEIN FLGE"/>
    <property type="match status" value="1"/>
</dbReference>
<evidence type="ECO:0000313" key="10">
    <source>
        <dbReference type="EMBL" id="BCO28909.1"/>
    </source>
</evidence>
<dbReference type="PROSITE" id="PS00588">
    <property type="entry name" value="FLAGELLA_BB_ROD"/>
    <property type="match status" value="1"/>
</dbReference>
<dbReference type="Gene3D" id="2.60.98.20">
    <property type="entry name" value="Flagellar hook protein FlgE"/>
    <property type="match status" value="2"/>
</dbReference>
<dbReference type="InterPro" id="IPR053967">
    <property type="entry name" value="LlgE_F_G-like_D1"/>
</dbReference>
<dbReference type="Pfam" id="PF00460">
    <property type="entry name" value="Flg_bb_rod"/>
    <property type="match status" value="1"/>
</dbReference>
<evidence type="ECO:0000259" key="9">
    <source>
        <dbReference type="Pfam" id="PF22692"/>
    </source>
</evidence>
<dbReference type="PANTHER" id="PTHR30435">
    <property type="entry name" value="FLAGELLAR PROTEIN"/>
    <property type="match status" value="1"/>
</dbReference>
<protein>
    <recommendedName>
        <fullName evidence="3 5">Flagellar hook protein FlgE</fullName>
    </recommendedName>
</protein>
<evidence type="ECO:0000256" key="1">
    <source>
        <dbReference type="ARBA" id="ARBA00004117"/>
    </source>
</evidence>
<dbReference type="Pfam" id="PF22692">
    <property type="entry name" value="LlgE_F_G_D1"/>
    <property type="match status" value="1"/>
</dbReference>
<evidence type="ECO:0000259" key="7">
    <source>
        <dbReference type="Pfam" id="PF06429"/>
    </source>
</evidence>
<evidence type="ECO:0000259" key="6">
    <source>
        <dbReference type="Pfam" id="PF00460"/>
    </source>
</evidence>
<feature type="domain" description="Flagellar basal-body/hook protein C-terminal" evidence="7">
    <location>
        <begin position="520"/>
        <end position="564"/>
    </location>
</feature>
<feature type="domain" description="Flagellar hook protein FlgE D2" evidence="8">
    <location>
        <begin position="374"/>
        <end position="446"/>
    </location>
</feature>
<gene>
    <name evidence="10" type="ORF">MIZ03_3819</name>
</gene>
<dbReference type="Pfam" id="PF06429">
    <property type="entry name" value="Flg_bbr_C"/>
    <property type="match status" value="1"/>
</dbReference>
<reference evidence="10 11" key="1">
    <citation type="journal article" date="2021" name="Microbiol. Spectr.">
        <title>A Single Bacterium Capable of Oxidation and Reduction of Iron at Circumneutral pH.</title>
        <authorList>
            <person name="Kato S."/>
            <person name="Ohkuma M."/>
        </authorList>
    </citation>
    <scope>NUCLEOTIDE SEQUENCE [LARGE SCALE GENOMIC DNA]</scope>
    <source>
        <strain evidence="10 11">MIZ03</strain>
    </source>
</reference>
<evidence type="ECO:0000256" key="4">
    <source>
        <dbReference type="ARBA" id="ARBA00023143"/>
    </source>
</evidence>
<keyword evidence="4 5" id="KW-0975">Bacterial flagellum</keyword>
<dbReference type="Proteomes" id="UP000824366">
    <property type="component" value="Chromosome"/>
</dbReference>
<dbReference type="Pfam" id="PF07559">
    <property type="entry name" value="FlgE_D2"/>
    <property type="match status" value="1"/>
</dbReference>
<organism evidence="10 11">
    <name type="scientific">Rhodoferax lithotrophicus</name>
    <dbReference type="NCBI Taxonomy" id="2798804"/>
    <lineage>
        <taxon>Bacteria</taxon>
        <taxon>Pseudomonadati</taxon>
        <taxon>Pseudomonadota</taxon>
        <taxon>Betaproteobacteria</taxon>
        <taxon>Burkholderiales</taxon>
        <taxon>Comamonadaceae</taxon>
        <taxon>Rhodoferax</taxon>
    </lineage>
</organism>
<evidence type="ECO:0000256" key="2">
    <source>
        <dbReference type="ARBA" id="ARBA00009677"/>
    </source>
</evidence>
<comment type="subcellular location">
    <subcellularLocation>
        <location evidence="1 5">Bacterial flagellum basal body</location>
    </subcellularLocation>
</comment>
<dbReference type="InterPro" id="IPR011491">
    <property type="entry name" value="FlgE_D2"/>
</dbReference>
<evidence type="ECO:0000259" key="8">
    <source>
        <dbReference type="Pfam" id="PF07559"/>
    </source>
</evidence>
<dbReference type="EMBL" id="AP024238">
    <property type="protein sequence ID" value="BCO28909.1"/>
    <property type="molecule type" value="Genomic_DNA"/>
</dbReference>
<dbReference type="InterPro" id="IPR010930">
    <property type="entry name" value="Flg_bb/hook_C_dom"/>
</dbReference>
<evidence type="ECO:0000256" key="5">
    <source>
        <dbReference type="RuleBase" id="RU362116"/>
    </source>
</evidence>
<dbReference type="NCBIfam" id="TIGR03506">
    <property type="entry name" value="FlgEFG_subfam"/>
    <property type="match status" value="2"/>
</dbReference>
<comment type="function">
    <text evidence="5">A flexible structure which links the flagellar filament to the drive apparatus in the basal body.</text>
</comment>
<dbReference type="InterPro" id="IPR037925">
    <property type="entry name" value="FlgE/F/G-like"/>
</dbReference>
<accession>A0ABN6DD94</accession>
<dbReference type="InterPro" id="IPR037058">
    <property type="entry name" value="Falgellar_hook_FlgE_sf"/>
</dbReference>
<sequence length="565" mass="57177">MSFQTGLSGLNASSRNLDVIGNNIANANTYGMKLSRAEFSDLVASSLGVAGVSGAGIGVSVATISQQFTQGNISTTGNSLDVAINGGGFFQLTQPDGSLAYTRDGSFKLDKDGYIKTNAGANVMGYPTDSVGQSTSASIQKLKLPTNAPIGASQTKAITAELNLDARATLAVGSPAVVGPPAVAAVPITPITKYGTSLTAYDSQGVGVPVNLYFTKVGPDFSAAPPVLTDAWDVFDANTVTAGTSALTANAAAIADPANASVKAVNAANAALHATNTAINKSYADLDTKNTKLNAENAVLDAKNTALNTANAATPGWVNLPTYARGSIPLYPTKAAAGLSTFTPPAAGTVIPPITSTLLPTFTVAGTASGATIPANTALAGSVASGALFRMEFDTSGKLIPSSTPTSLTLTSPNPTIGQFSVSLDTSNVTQYGTAFAVSTLTQDGYTAGEITGLSIAEDGVITTRYSNGQTQAAGQVTLADFRNVQGLSPLGGNAWAATYASGQPVQGSPGSGKFGALKSGSLEESNVDLTAELVNMMVAQRSYQANAQTIKTQDQVLSTLVNLR</sequence>
<dbReference type="InterPro" id="IPR001444">
    <property type="entry name" value="Flag_bb_rod_N"/>
</dbReference>
<dbReference type="InterPro" id="IPR020013">
    <property type="entry name" value="Flagellar_FlgE/F/G"/>
</dbReference>
<evidence type="ECO:0000313" key="11">
    <source>
        <dbReference type="Proteomes" id="UP000824366"/>
    </source>
</evidence>
<comment type="similarity">
    <text evidence="2 5">Belongs to the flagella basal body rod proteins family.</text>
</comment>
<evidence type="ECO:0000256" key="3">
    <source>
        <dbReference type="ARBA" id="ARBA00019015"/>
    </source>
</evidence>
<dbReference type="RefSeq" id="WP_223904817.1">
    <property type="nucleotide sequence ID" value="NZ_AP024238.1"/>
</dbReference>
<proteinExistence type="inferred from homology"/>
<dbReference type="InterPro" id="IPR019776">
    <property type="entry name" value="Flagellar_basal_body_rod_CS"/>
</dbReference>
<keyword evidence="11" id="KW-1185">Reference proteome</keyword>
<feature type="domain" description="Flagellar basal body rod protein N-terminal" evidence="6">
    <location>
        <begin position="3"/>
        <end position="31"/>
    </location>
</feature>
<name>A0ABN6DD94_9BURK</name>
<dbReference type="SUPFAM" id="SSF117143">
    <property type="entry name" value="Flagellar hook protein flgE"/>
    <property type="match status" value="1"/>
</dbReference>